<dbReference type="GO" id="GO:0005509">
    <property type="term" value="F:calcium ion binding"/>
    <property type="evidence" value="ECO:0007669"/>
    <property type="project" value="InterPro"/>
</dbReference>
<dbReference type="Ensembl" id="ENSCPBT00000004301.1">
    <property type="protein sequence ID" value="ENSCPBP00000003526.1"/>
    <property type="gene ID" value="ENSCPBG00000002860.1"/>
</dbReference>
<reference evidence="3" key="2">
    <citation type="submission" date="2025-09" db="UniProtKB">
        <authorList>
            <consortium name="Ensembl"/>
        </authorList>
    </citation>
    <scope>IDENTIFICATION</scope>
</reference>
<comment type="subcellular location">
    <subcellularLocation>
        <location evidence="1">Membrane</location>
    </subcellularLocation>
</comment>
<sequence length="130" mass="13886">VSVMESVGPGTIIMEFNLTCQNESSVPTPAPTLQSTPPTSFFNQPIVTRHITLSPSAALDARQVNQYTLTMEATCPGEMPANGQLFVLVQTVDGPPQCMARFASQGKAHPVLCAGTRFRLHASPCRPGKC</sequence>
<dbReference type="InterPro" id="IPR015919">
    <property type="entry name" value="Cadherin-like_sf"/>
</dbReference>
<reference evidence="3" key="1">
    <citation type="submission" date="2025-08" db="UniProtKB">
        <authorList>
            <consortium name="Ensembl"/>
        </authorList>
    </citation>
    <scope>IDENTIFICATION</scope>
</reference>
<dbReference type="Proteomes" id="UP000694380">
    <property type="component" value="Unplaced"/>
</dbReference>
<evidence type="ECO:0000256" key="1">
    <source>
        <dbReference type="ARBA" id="ARBA00004370"/>
    </source>
</evidence>
<dbReference type="AlphaFoldDB" id="A0A8C3F5G4"/>
<name>A0A8C3F5G4_CHRPI</name>
<organism evidence="3 4">
    <name type="scientific">Chrysemys picta bellii</name>
    <name type="common">Western painted turtle</name>
    <name type="synonym">Emys bellii</name>
    <dbReference type="NCBI Taxonomy" id="8478"/>
    <lineage>
        <taxon>Eukaryota</taxon>
        <taxon>Metazoa</taxon>
        <taxon>Chordata</taxon>
        <taxon>Craniata</taxon>
        <taxon>Vertebrata</taxon>
        <taxon>Euteleostomi</taxon>
        <taxon>Archelosauria</taxon>
        <taxon>Testudinata</taxon>
        <taxon>Testudines</taxon>
        <taxon>Cryptodira</taxon>
        <taxon>Durocryptodira</taxon>
        <taxon>Testudinoidea</taxon>
        <taxon>Emydidae</taxon>
        <taxon>Chrysemys</taxon>
    </lineage>
</organism>
<accession>A0A8C3F5G4</accession>
<dbReference type="GO" id="GO:0016020">
    <property type="term" value="C:membrane"/>
    <property type="evidence" value="ECO:0007669"/>
    <property type="project" value="UniProtKB-SubCell"/>
</dbReference>
<evidence type="ECO:0000313" key="4">
    <source>
        <dbReference type="Proteomes" id="UP000694380"/>
    </source>
</evidence>
<dbReference type="SUPFAM" id="SSF49313">
    <property type="entry name" value="Cadherin-like"/>
    <property type="match status" value="1"/>
</dbReference>
<keyword evidence="4" id="KW-1185">Reference proteome</keyword>
<evidence type="ECO:0000313" key="3">
    <source>
        <dbReference type="Ensembl" id="ENSCPBP00000003526.1"/>
    </source>
</evidence>
<evidence type="ECO:0000256" key="2">
    <source>
        <dbReference type="ARBA" id="ARBA00023136"/>
    </source>
</evidence>
<protein>
    <submittedName>
        <fullName evidence="3">Uncharacterized protein</fullName>
    </submittedName>
</protein>
<proteinExistence type="predicted"/>
<dbReference type="GeneTree" id="ENSGT00960000189816"/>
<keyword evidence="2" id="KW-0472">Membrane</keyword>